<organism evidence="1">
    <name type="scientific">Ixodes ricinus</name>
    <name type="common">Common tick</name>
    <name type="synonym">Acarus ricinus</name>
    <dbReference type="NCBI Taxonomy" id="34613"/>
    <lineage>
        <taxon>Eukaryota</taxon>
        <taxon>Metazoa</taxon>
        <taxon>Ecdysozoa</taxon>
        <taxon>Arthropoda</taxon>
        <taxon>Chelicerata</taxon>
        <taxon>Arachnida</taxon>
        <taxon>Acari</taxon>
        <taxon>Parasitiformes</taxon>
        <taxon>Ixodida</taxon>
        <taxon>Ixodoidea</taxon>
        <taxon>Ixodidae</taxon>
        <taxon>Ixodinae</taxon>
        <taxon>Ixodes</taxon>
    </lineage>
</organism>
<protein>
    <submittedName>
        <fullName evidence="1">Uncharacterized protein</fullName>
    </submittedName>
</protein>
<reference evidence="1" key="1">
    <citation type="submission" date="2019-12" db="EMBL/GenBank/DDBJ databases">
        <title>An insight into the sialome of adult female Ixodes ricinus ticks feeding for 6 days.</title>
        <authorList>
            <person name="Perner J."/>
            <person name="Ribeiro J.M.C."/>
        </authorList>
    </citation>
    <scope>NUCLEOTIDE SEQUENCE</scope>
    <source>
        <strain evidence="1">Semi-engorged</strain>
        <tissue evidence="1">Salivary glands</tissue>
    </source>
</reference>
<dbReference type="EMBL" id="GIFC01004246">
    <property type="protein sequence ID" value="MXU86329.1"/>
    <property type="molecule type" value="Transcribed_RNA"/>
</dbReference>
<proteinExistence type="predicted"/>
<evidence type="ECO:0000313" key="1">
    <source>
        <dbReference type="EMBL" id="MXU86329.1"/>
    </source>
</evidence>
<dbReference type="AlphaFoldDB" id="A0A6B0U1E6"/>
<accession>A0A6B0U1E6</accession>
<sequence length="90" mass="9829">MSSSSAMTASWLPSVFGAGTKFSWDLDAAWDEMRSMSLSCFCRFFFITEKASLFPVFPISKMVLGGLNLFIPRKSLDLTSSSADLALNTG</sequence>
<name>A0A6B0U1E6_IXORI</name>